<feature type="domain" description="CNNM transmembrane" evidence="12">
    <location>
        <begin position="1"/>
        <end position="194"/>
    </location>
</feature>
<dbReference type="GO" id="GO:0005886">
    <property type="term" value="C:plasma membrane"/>
    <property type="evidence" value="ECO:0007669"/>
    <property type="project" value="UniProtKB-SubCell"/>
</dbReference>
<accession>A0A2P8CIL0</accession>
<comment type="subcellular location">
    <subcellularLocation>
        <location evidence="1">Cell membrane</location>
        <topology evidence="1">Multi-pass membrane protein</topology>
    </subcellularLocation>
</comment>
<evidence type="ECO:0000313" key="14">
    <source>
        <dbReference type="Proteomes" id="UP000240621"/>
    </source>
</evidence>
<dbReference type="InterPro" id="IPR036318">
    <property type="entry name" value="FAD-bd_PCMH-like_sf"/>
</dbReference>
<dbReference type="SMART" id="SM01091">
    <property type="entry name" value="CorC_HlyC"/>
    <property type="match status" value="1"/>
</dbReference>
<dbReference type="InterPro" id="IPR000644">
    <property type="entry name" value="CBS_dom"/>
</dbReference>
<dbReference type="Gene3D" id="3.10.580.10">
    <property type="entry name" value="CBS-domain"/>
    <property type="match status" value="1"/>
</dbReference>
<dbReference type="InterPro" id="IPR044751">
    <property type="entry name" value="Ion_transp-like_CBS"/>
</dbReference>
<evidence type="ECO:0000256" key="1">
    <source>
        <dbReference type="ARBA" id="ARBA00004651"/>
    </source>
</evidence>
<evidence type="ECO:0000259" key="12">
    <source>
        <dbReference type="PROSITE" id="PS51846"/>
    </source>
</evidence>
<dbReference type="RefSeq" id="WP_106541435.1">
    <property type="nucleotide sequence ID" value="NZ_BLAU01000001.1"/>
</dbReference>
<dbReference type="AlphaFoldDB" id="A0A2P8CIL0"/>
<proteinExistence type="predicted"/>
<dbReference type="Gene3D" id="3.30.465.10">
    <property type="match status" value="1"/>
</dbReference>
<comment type="caution">
    <text evidence="13">The sequence shown here is derived from an EMBL/GenBank/DDBJ whole genome shotgun (WGS) entry which is preliminary data.</text>
</comment>
<dbReference type="InterPro" id="IPR002550">
    <property type="entry name" value="CNNM"/>
</dbReference>
<sequence length="422" mass="48266">MNVFLIIFGTLAASAFFSGMEMAFVSSDKLRLELEKNRNFLNSRLLTLYTRKPGHYIATMLLGNNVALVVYGIAFAKMLDPIVTPIVTNDTLSLITQTLLSTLVILFVAEFLPKTLFRLKPNLALNIFAIPVGIFYLLFYPITWFTMEISRLLLRKVFKTEIVQEQEQLVFGRVDLNKFIGESEASAGEVSETVENEIKLFKNALDFSKVKLRECLVPRPEIEAVEVDTPMDDLRQRFIETGFSKIIVFNESIDNVIGYFHSSDLFHNQENIKTSLRKVIFVPETMEASKLLTKFLHEHKSLAVVVDEFGGTAGIVTTEDILEEIFGEIEDEHDTVELVERKIDDKHYIFSGRMKIDQINEKYFLGLPVDDNYETIAGYILHQYGSIPTMNTIIDIDKFQFKVLRGSKTRIELIELKILDNT</sequence>
<dbReference type="SUPFAM" id="SSF56176">
    <property type="entry name" value="FAD-binding/transporter-associated domain-like"/>
    <property type="match status" value="1"/>
</dbReference>
<keyword evidence="7 9" id="KW-0472">Membrane</keyword>
<feature type="domain" description="CBS" evidence="11">
    <location>
        <begin position="275"/>
        <end position="332"/>
    </location>
</feature>
<gene>
    <name evidence="13" type="ORF">CLV93_102570</name>
</gene>
<dbReference type="Pfam" id="PF03471">
    <property type="entry name" value="CorC_HlyC"/>
    <property type="match status" value="1"/>
</dbReference>
<dbReference type="Proteomes" id="UP000240621">
    <property type="component" value="Unassembled WGS sequence"/>
</dbReference>
<feature type="transmembrane region" description="Helical" evidence="10">
    <location>
        <begin position="124"/>
        <end position="146"/>
    </location>
</feature>
<evidence type="ECO:0000256" key="5">
    <source>
        <dbReference type="ARBA" id="ARBA00022989"/>
    </source>
</evidence>
<keyword evidence="6 8" id="KW-0129">CBS domain</keyword>
<evidence type="ECO:0000256" key="9">
    <source>
        <dbReference type="PROSITE-ProRule" id="PRU01193"/>
    </source>
</evidence>
<feature type="transmembrane region" description="Helical" evidence="10">
    <location>
        <begin position="56"/>
        <end position="79"/>
    </location>
</feature>
<evidence type="ECO:0000256" key="2">
    <source>
        <dbReference type="ARBA" id="ARBA00022475"/>
    </source>
</evidence>
<evidence type="ECO:0000256" key="7">
    <source>
        <dbReference type="ARBA" id="ARBA00023136"/>
    </source>
</evidence>
<dbReference type="CDD" id="cd04590">
    <property type="entry name" value="CBS_pair_CorC_HlyC_assoc"/>
    <property type="match status" value="1"/>
</dbReference>
<keyword evidence="2" id="KW-1003">Cell membrane</keyword>
<protein>
    <submittedName>
        <fullName evidence="13">CBS domain containing-hemolysin-like protein</fullName>
    </submittedName>
</protein>
<organism evidence="13 14">
    <name type="scientific">Prolixibacter denitrificans</name>
    <dbReference type="NCBI Taxonomy" id="1541063"/>
    <lineage>
        <taxon>Bacteria</taxon>
        <taxon>Pseudomonadati</taxon>
        <taxon>Bacteroidota</taxon>
        <taxon>Bacteroidia</taxon>
        <taxon>Marinilabiliales</taxon>
        <taxon>Prolixibacteraceae</taxon>
        <taxon>Prolixibacter</taxon>
    </lineage>
</organism>
<dbReference type="Pfam" id="PF00571">
    <property type="entry name" value="CBS"/>
    <property type="match status" value="2"/>
</dbReference>
<evidence type="ECO:0000313" key="13">
    <source>
        <dbReference type="EMBL" id="PSK84779.1"/>
    </source>
</evidence>
<name>A0A2P8CIL0_9BACT</name>
<dbReference type="PANTHER" id="PTHR43099:SF2">
    <property type="entry name" value="UPF0053 PROTEIN YRKA"/>
    <property type="match status" value="1"/>
</dbReference>
<dbReference type="PROSITE" id="PS51371">
    <property type="entry name" value="CBS"/>
    <property type="match status" value="1"/>
</dbReference>
<dbReference type="PANTHER" id="PTHR43099">
    <property type="entry name" value="UPF0053 PROTEIN YRKA"/>
    <property type="match status" value="1"/>
</dbReference>
<keyword evidence="3 9" id="KW-0812">Transmembrane</keyword>
<dbReference type="Pfam" id="PF01595">
    <property type="entry name" value="CNNM"/>
    <property type="match status" value="1"/>
</dbReference>
<evidence type="ECO:0000256" key="6">
    <source>
        <dbReference type="ARBA" id="ARBA00023122"/>
    </source>
</evidence>
<evidence type="ECO:0000256" key="10">
    <source>
        <dbReference type="SAM" id="Phobius"/>
    </source>
</evidence>
<dbReference type="SUPFAM" id="SSF54631">
    <property type="entry name" value="CBS-domain pair"/>
    <property type="match status" value="1"/>
</dbReference>
<keyword evidence="5 9" id="KW-1133">Transmembrane helix</keyword>
<dbReference type="GO" id="GO:0050660">
    <property type="term" value="F:flavin adenine dinucleotide binding"/>
    <property type="evidence" value="ECO:0007669"/>
    <property type="project" value="InterPro"/>
</dbReference>
<dbReference type="InterPro" id="IPR005170">
    <property type="entry name" value="Transptr-assoc_dom"/>
</dbReference>
<evidence type="ECO:0000256" key="8">
    <source>
        <dbReference type="PROSITE-ProRule" id="PRU00703"/>
    </source>
</evidence>
<evidence type="ECO:0000256" key="4">
    <source>
        <dbReference type="ARBA" id="ARBA00022737"/>
    </source>
</evidence>
<keyword evidence="4" id="KW-0677">Repeat</keyword>
<feature type="transmembrane region" description="Helical" evidence="10">
    <location>
        <begin position="91"/>
        <end position="112"/>
    </location>
</feature>
<dbReference type="InterPro" id="IPR016169">
    <property type="entry name" value="FAD-bd_PCMH_sub2"/>
</dbReference>
<dbReference type="InterPro" id="IPR046342">
    <property type="entry name" value="CBS_dom_sf"/>
</dbReference>
<dbReference type="InterPro" id="IPR051676">
    <property type="entry name" value="UPF0053_domain"/>
</dbReference>
<evidence type="ECO:0000256" key="3">
    <source>
        <dbReference type="ARBA" id="ARBA00022692"/>
    </source>
</evidence>
<dbReference type="PROSITE" id="PS51846">
    <property type="entry name" value="CNNM"/>
    <property type="match status" value="1"/>
</dbReference>
<dbReference type="OrthoDB" id="9798188at2"/>
<dbReference type="EMBL" id="PYGC01000002">
    <property type="protein sequence ID" value="PSK84779.1"/>
    <property type="molecule type" value="Genomic_DNA"/>
</dbReference>
<evidence type="ECO:0000259" key="11">
    <source>
        <dbReference type="PROSITE" id="PS51371"/>
    </source>
</evidence>
<reference evidence="13 14" key="1">
    <citation type="submission" date="2018-03" db="EMBL/GenBank/DDBJ databases">
        <title>Genomic Encyclopedia of Archaeal and Bacterial Type Strains, Phase II (KMG-II): from individual species to whole genera.</title>
        <authorList>
            <person name="Goeker M."/>
        </authorList>
    </citation>
    <scope>NUCLEOTIDE SEQUENCE [LARGE SCALE GENOMIC DNA]</scope>
    <source>
        <strain evidence="13 14">DSM 27267</strain>
    </source>
</reference>